<dbReference type="InterPro" id="IPR000014">
    <property type="entry name" value="PAS"/>
</dbReference>
<evidence type="ECO:0000313" key="3">
    <source>
        <dbReference type="Proteomes" id="UP001500518"/>
    </source>
</evidence>
<dbReference type="InterPro" id="IPR035965">
    <property type="entry name" value="PAS-like_dom_sf"/>
</dbReference>
<keyword evidence="3" id="KW-1185">Reference proteome</keyword>
<accession>A0ABP9K629</accession>
<feature type="domain" description="PAS" evidence="1">
    <location>
        <begin position="162"/>
        <end position="228"/>
    </location>
</feature>
<protein>
    <recommendedName>
        <fullName evidence="1">PAS domain-containing protein</fullName>
    </recommendedName>
</protein>
<dbReference type="SMART" id="SM00091">
    <property type="entry name" value="PAS"/>
    <property type="match status" value="2"/>
</dbReference>
<gene>
    <name evidence="2" type="ORF">GCM10023208_12670</name>
</gene>
<sequence length="274" mass="30643">MARHIADDAGFRHHPRKTVARPDQRRLFQQLTHGAGDESALSAEEQLTGLADWLGESVILCTAQEEIIYANARARQYCRLPALRRGLTLAEAMPSLEGSVIQVQHRRTMATGEALQADIPSVFAKDCWTHLQSIPLGDRLVLVMRDITDEVEHYRMADAKLGLLDAISLHPDVSYVRITPRGLIEATDQSFRDWMGVADAKLIGVRLGDLVVRQQRLAFRKALDRVCEDNEQERIEIELMPNRSAALRVRLAIVPLHGAYGLEGASVIMTRVPD</sequence>
<dbReference type="EMBL" id="BAABHV010000009">
    <property type="protein sequence ID" value="GAA5052124.1"/>
    <property type="molecule type" value="Genomic_DNA"/>
</dbReference>
<comment type="caution">
    <text evidence="2">The sequence shown here is derived from an EMBL/GenBank/DDBJ whole genome shotgun (WGS) entry which is preliminary data.</text>
</comment>
<proteinExistence type="predicted"/>
<organism evidence="2 3">
    <name type="scientific">Erythrobacter westpacificensis</name>
    <dbReference type="NCBI Taxonomy" id="1055231"/>
    <lineage>
        <taxon>Bacteria</taxon>
        <taxon>Pseudomonadati</taxon>
        <taxon>Pseudomonadota</taxon>
        <taxon>Alphaproteobacteria</taxon>
        <taxon>Sphingomonadales</taxon>
        <taxon>Erythrobacteraceae</taxon>
        <taxon>Erythrobacter/Porphyrobacter group</taxon>
        <taxon>Erythrobacter</taxon>
    </lineage>
</organism>
<dbReference type="Pfam" id="PF08448">
    <property type="entry name" value="PAS_4"/>
    <property type="match status" value="1"/>
</dbReference>
<dbReference type="CDD" id="cd00130">
    <property type="entry name" value="PAS"/>
    <property type="match status" value="1"/>
</dbReference>
<name>A0ABP9K629_9SPHN</name>
<dbReference type="SUPFAM" id="SSF55785">
    <property type="entry name" value="PYP-like sensor domain (PAS domain)"/>
    <property type="match status" value="2"/>
</dbReference>
<dbReference type="InterPro" id="IPR013656">
    <property type="entry name" value="PAS_4"/>
</dbReference>
<evidence type="ECO:0000313" key="2">
    <source>
        <dbReference type="EMBL" id="GAA5052124.1"/>
    </source>
</evidence>
<dbReference type="Proteomes" id="UP001500518">
    <property type="component" value="Unassembled WGS sequence"/>
</dbReference>
<feature type="domain" description="PAS" evidence="1">
    <location>
        <begin position="45"/>
        <end position="110"/>
    </location>
</feature>
<dbReference type="RefSeq" id="WP_346032263.1">
    <property type="nucleotide sequence ID" value="NZ_BAABHV010000009.1"/>
</dbReference>
<dbReference type="Gene3D" id="3.30.450.20">
    <property type="entry name" value="PAS domain"/>
    <property type="match status" value="1"/>
</dbReference>
<reference evidence="3" key="1">
    <citation type="journal article" date="2019" name="Int. J. Syst. Evol. Microbiol.">
        <title>The Global Catalogue of Microorganisms (GCM) 10K type strain sequencing project: providing services to taxonomists for standard genome sequencing and annotation.</title>
        <authorList>
            <consortium name="The Broad Institute Genomics Platform"/>
            <consortium name="The Broad Institute Genome Sequencing Center for Infectious Disease"/>
            <person name="Wu L."/>
            <person name="Ma J."/>
        </authorList>
    </citation>
    <scope>NUCLEOTIDE SEQUENCE [LARGE SCALE GENOMIC DNA]</scope>
    <source>
        <strain evidence="3">JCM 18014</strain>
    </source>
</reference>
<evidence type="ECO:0000259" key="1">
    <source>
        <dbReference type="SMART" id="SM00091"/>
    </source>
</evidence>